<keyword evidence="10 11" id="KW-0067">ATP-binding</keyword>
<dbReference type="EC" id="2.7.1.39" evidence="3 11"/>
<sequence length="343" mass="36945">MTLMQRNPLVLCEHFELLKSKSISFEQYKVGRVTAMSPASIANLGAGFDVLGMAIKGFLDKVEVEIEEGKGFLDFRVIEGEVPSGEKNVVYRIADGILRACGVRNELDVKIRLWKGVPTSMGLGSSAASSVAITAAIDQALGLNLNPKEAVLISACGEKFAAGSLHYDNVSASYIGGIVLTDHTNLSFIKLPIPKHVFFTIVMPVGLGAKEDKTMAARKALPKYLELEKAVKQGSALGKLVASLFLNDRAMFSESVSTDYMAEPYRKNAIPMYDILKREAFSMGALGFNISGAGPSVFAVSIEKEKAEEIGKSLSDILEQNSVPAKYLVVEPSELGVTTEKKA</sequence>
<feature type="domain" description="GHMP kinase N-terminal" evidence="12">
    <location>
        <begin position="88"/>
        <end position="177"/>
    </location>
</feature>
<evidence type="ECO:0000313" key="14">
    <source>
        <dbReference type="EMBL" id="HGZ60384.1"/>
    </source>
</evidence>
<dbReference type="NCBIfam" id="TIGR00191">
    <property type="entry name" value="thrB"/>
    <property type="match status" value="1"/>
</dbReference>
<dbReference type="Gene3D" id="3.30.230.10">
    <property type="match status" value="1"/>
</dbReference>
<dbReference type="InterPro" id="IPR013750">
    <property type="entry name" value="GHMP_kinase_C_dom"/>
</dbReference>
<dbReference type="Pfam" id="PF08544">
    <property type="entry name" value="GHMP_kinases_C"/>
    <property type="match status" value="1"/>
</dbReference>
<evidence type="ECO:0000259" key="13">
    <source>
        <dbReference type="Pfam" id="PF08544"/>
    </source>
</evidence>
<reference evidence="14" key="1">
    <citation type="journal article" date="2020" name="mSystems">
        <title>Genome- and Community-Level Interaction Insights into Carbon Utilization and Element Cycling Functions of Hydrothermarchaeota in Hydrothermal Sediment.</title>
        <authorList>
            <person name="Zhou Z."/>
            <person name="Liu Y."/>
            <person name="Xu W."/>
            <person name="Pan J."/>
            <person name="Luo Z.H."/>
            <person name="Li M."/>
        </authorList>
    </citation>
    <scope>NUCLEOTIDE SEQUENCE [LARGE SCALE GENOMIC DNA]</scope>
    <source>
        <strain evidence="14">SpSt-885</strain>
    </source>
</reference>
<dbReference type="GO" id="GO:0005737">
    <property type="term" value="C:cytoplasm"/>
    <property type="evidence" value="ECO:0007669"/>
    <property type="project" value="UniProtKB-SubCell"/>
</dbReference>
<evidence type="ECO:0000256" key="1">
    <source>
        <dbReference type="ARBA" id="ARBA00005015"/>
    </source>
</evidence>
<keyword evidence="6 11" id="KW-0808">Transferase</keyword>
<evidence type="ECO:0000256" key="7">
    <source>
        <dbReference type="ARBA" id="ARBA00022697"/>
    </source>
</evidence>
<gene>
    <name evidence="11" type="primary">thrB</name>
    <name evidence="14" type="ORF">ENW83_04170</name>
</gene>
<dbReference type="InterPro" id="IPR014721">
    <property type="entry name" value="Ribsml_uS5_D2-typ_fold_subgr"/>
</dbReference>
<dbReference type="PANTHER" id="PTHR20861:SF1">
    <property type="entry name" value="HOMOSERINE KINASE"/>
    <property type="match status" value="1"/>
</dbReference>
<evidence type="ECO:0000256" key="10">
    <source>
        <dbReference type="ARBA" id="ARBA00022840"/>
    </source>
</evidence>
<accession>A0A7J3SLC7</accession>
<evidence type="ECO:0000256" key="8">
    <source>
        <dbReference type="ARBA" id="ARBA00022741"/>
    </source>
</evidence>
<evidence type="ECO:0000256" key="6">
    <source>
        <dbReference type="ARBA" id="ARBA00022679"/>
    </source>
</evidence>
<comment type="pathway">
    <text evidence="1 11">Amino-acid biosynthesis; L-threonine biosynthesis; L-threonine from L-aspartate: step 4/5.</text>
</comment>
<proteinExistence type="inferred from homology"/>
<keyword evidence="7 11" id="KW-0791">Threonine biosynthesis</keyword>
<dbReference type="Pfam" id="PF00288">
    <property type="entry name" value="GHMP_kinases_N"/>
    <property type="match status" value="1"/>
</dbReference>
<dbReference type="AlphaFoldDB" id="A0A7J3SLC7"/>
<dbReference type="SUPFAM" id="SSF55060">
    <property type="entry name" value="GHMP Kinase, C-terminal domain"/>
    <property type="match status" value="1"/>
</dbReference>
<dbReference type="GO" id="GO:0009088">
    <property type="term" value="P:threonine biosynthetic process"/>
    <property type="evidence" value="ECO:0007669"/>
    <property type="project" value="UniProtKB-UniRule"/>
</dbReference>
<comment type="catalytic activity">
    <reaction evidence="11">
        <text>L-homoserine + ATP = O-phospho-L-homoserine + ADP + H(+)</text>
        <dbReference type="Rhea" id="RHEA:13985"/>
        <dbReference type="ChEBI" id="CHEBI:15378"/>
        <dbReference type="ChEBI" id="CHEBI:30616"/>
        <dbReference type="ChEBI" id="CHEBI:57476"/>
        <dbReference type="ChEBI" id="CHEBI:57590"/>
        <dbReference type="ChEBI" id="CHEBI:456216"/>
        <dbReference type="EC" id="2.7.1.39"/>
    </reaction>
</comment>
<dbReference type="PANTHER" id="PTHR20861">
    <property type="entry name" value="HOMOSERINE/4-DIPHOSPHOCYTIDYL-2-C-METHYL-D-ERYTHRITOL KINASE"/>
    <property type="match status" value="1"/>
</dbReference>
<dbReference type="NCBIfam" id="NF002288">
    <property type="entry name" value="PRK01212.1-4"/>
    <property type="match status" value="1"/>
</dbReference>
<feature type="binding site" evidence="11">
    <location>
        <begin position="118"/>
        <end position="128"/>
    </location>
    <ligand>
        <name>ATP</name>
        <dbReference type="ChEBI" id="CHEBI:30616"/>
    </ligand>
</feature>
<comment type="caution">
    <text evidence="14">The sequence shown here is derived from an EMBL/GenBank/DDBJ whole genome shotgun (WGS) entry which is preliminary data.</text>
</comment>
<dbReference type="InterPro" id="IPR006204">
    <property type="entry name" value="GHMP_kinase_N_dom"/>
</dbReference>
<evidence type="ECO:0000256" key="3">
    <source>
        <dbReference type="ARBA" id="ARBA00012078"/>
    </source>
</evidence>
<protein>
    <recommendedName>
        <fullName evidence="4 11">Homoserine kinase</fullName>
        <shortName evidence="11">HK</shortName>
        <shortName evidence="11">HSK</shortName>
        <ecNumber evidence="3 11">2.7.1.39</ecNumber>
    </recommendedName>
</protein>
<evidence type="ECO:0000256" key="4">
    <source>
        <dbReference type="ARBA" id="ARBA00017858"/>
    </source>
</evidence>
<dbReference type="GO" id="GO:0004413">
    <property type="term" value="F:homoserine kinase activity"/>
    <property type="evidence" value="ECO:0007669"/>
    <property type="project" value="UniProtKB-UniRule"/>
</dbReference>
<evidence type="ECO:0000256" key="11">
    <source>
        <dbReference type="HAMAP-Rule" id="MF_00384"/>
    </source>
</evidence>
<comment type="function">
    <text evidence="11">Catalyzes the ATP-dependent phosphorylation of L-homoserine to L-homoserine phosphate.</text>
</comment>
<dbReference type="InterPro" id="IPR006203">
    <property type="entry name" value="GHMP_knse_ATP-bd_CS"/>
</dbReference>
<dbReference type="HAMAP" id="MF_00384">
    <property type="entry name" value="Homoser_kinase"/>
    <property type="match status" value="1"/>
</dbReference>
<comment type="similarity">
    <text evidence="2 11">Belongs to the GHMP kinase family. Homoserine kinase subfamily.</text>
</comment>
<keyword evidence="9 11" id="KW-0418">Kinase</keyword>
<dbReference type="InterPro" id="IPR000870">
    <property type="entry name" value="Homoserine_kinase"/>
</dbReference>
<dbReference type="PRINTS" id="PR00958">
    <property type="entry name" value="HOMSERKINASE"/>
</dbReference>
<dbReference type="InterPro" id="IPR036554">
    <property type="entry name" value="GHMP_kinase_C_sf"/>
</dbReference>
<feature type="domain" description="GHMP kinase C-terminal" evidence="13">
    <location>
        <begin position="247"/>
        <end position="315"/>
    </location>
</feature>
<name>A0A7J3SLC7_9CREN</name>
<dbReference type="GO" id="GO:0005524">
    <property type="term" value="F:ATP binding"/>
    <property type="evidence" value="ECO:0007669"/>
    <property type="project" value="UniProtKB-UniRule"/>
</dbReference>
<dbReference type="SUPFAM" id="SSF54211">
    <property type="entry name" value="Ribosomal protein S5 domain 2-like"/>
    <property type="match status" value="1"/>
</dbReference>
<comment type="subcellular location">
    <subcellularLocation>
        <location evidence="11">Cytoplasm</location>
    </subcellularLocation>
</comment>
<keyword evidence="8 11" id="KW-0547">Nucleotide-binding</keyword>
<keyword evidence="11" id="KW-0963">Cytoplasm</keyword>
<dbReference type="InterPro" id="IPR020568">
    <property type="entry name" value="Ribosomal_Su5_D2-typ_SF"/>
</dbReference>
<evidence type="ECO:0000256" key="5">
    <source>
        <dbReference type="ARBA" id="ARBA00022605"/>
    </source>
</evidence>
<keyword evidence="5 11" id="KW-0028">Amino-acid biosynthesis</keyword>
<dbReference type="UniPathway" id="UPA00050">
    <property type="reaction ID" value="UER00064"/>
</dbReference>
<dbReference type="Gene3D" id="3.30.70.890">
    <property type="entry name" value="GHMP kinase, C-terminal domain"/>
    <property type="match status" value="1"/>
</dbReference>
<dbReference type="PROSITE" id="PS00627">
    <property type="entry name" value="GHMP_KINASES_ATP"/>
    <property type="match status" value="1"/>
</dbReference>
<evidence type="ECO:0000259" key="12">
    <source>
        <dbReference type="Pfam" id="PF00288"/>
    </source>
</evidence>
<dbReference type="EMBL" id="DTLS01000120">
    <property type="protein sequence ID" value="HGZ60384.1"/>
    <property type="molecule type" value="Genomic_DNA"/>
</dbReference>
<dbReference type="PIRSF" id="PIRSF000676">
    <property type="entry name" value="Homoser_kin"/>
    <property type="match status" value="1"/>
</dbReference>
<organism evidence="14">
    <name type="scientific">Fervidicoccus fontis</name>
    <dbReference type="NCBI Taxonomy" id="683846"/>
    <lineage>
        <taxon>Archaea</taxon>
        <taxon>Thermoproteota</taxon>
        <taxon>Thermoprotei</taxon>
        <taxon>Fervidicoccales</taxon>
        <taxon>Fervidicoccaceae</taxon>
        <taxon>Fervidicoccus</taxon>
    </lineage>
</organism>
<evidence type="ECO:0000256" key="2">
    <source>
        <dbReference type="ARBA" id="ARBA00007370"/>
    </source>
</evidence>
<evidence type="ECO:0000256" key="9">
    <source>
        <dbReference type="ARBA" id="ARBA00022777"/>
    </source>
</evidence>